<dbReference type="InterPro" id="IPR027417">
    <property type="entry name" value="P-loop_NTPase"/>
</dbReference>
<gene>
    <name evidence="1" type="ORF">DFR27_1152</name>
</gene>
<dbReference type="InterPro" id="IPR004596">
    <property type="entry name" value="Cell_div_suppressor_SulA"/>
</dbReference>
<reference evidence="1 2" key="1">
    <citation type="submission" date="2018-10" db="EMBL/GenBank/DDBJ databases">
        <title>Genomic Encyclopedia of Type Strains, Phase IV (KMG-IV): sequencing the most valuable type-strain genomes for metagenomic binning, comparative biology and taxonomic classification.</title>
        <authorList>
            <person name="Goeker M."/>
        </authorList>
    </citation>
    <scope>NUCLEOTIDE SEQUENCE [LARGE SCALE GENOMIC DNA]</scope>
    <source>
        <strain evidence="1 2">DSM 25080</strain>
    </source>
</reference>
<dbReference type="GO" id="GO:0009432">
    <property type="term" value="P:SOS response"/>
    <property type="evidence" value="ECO:0007669"/>
    <property type="project" value="InterPro"/>
</dbReference>
<dbReference type="OrthoDB" id="9811176at2"/>
<dbReference type="InterPro" id="IPR047610">
    <property type="entry name" value="ImuA_translesion"/>
</dbReference>
<organism evidence="1 2">
    <name type="scientific">Umboniibacter marinipuniceus</name>
    <dbReference type="NCBI Taxonomy" id="569599"/>
    <lineage>
        <taxon>Bacteria</taxon>
        <taxon>Pseudomonadati</taxon>
        <taxon>Pseudomonadota</taxon>
        <taxon>Gammaproteobacteria</taxon>
        <taxon>Cellvibrionales</taxon>
        <taxon>Cellvibrionaceae</taxon>
        <taxon>Umboniibacter</taxon>
    </lineage>
</organism>
<keyword evidence="1" id="KW-0131">Cell cycle</keyword>
<dbReference type="Proteomes" id="UP000267187">
    <property type="component" value="Unassembled WGS sequence"/>
</dbReference>
<evidence type="ECO:0000313" key="1">
    <source>
        <dbReference type="EMBL" id="RMA81335.1"/>
    </source>
</evidence>
<dbReference type="RefSeq" id="WP_121876481.1">
    <property type="nucleotide sequence ID" value="NZ_REFJ01000002.1"/>
</dbReference>
<dbReference type="Gene3D" id="3.40.50.300">
    <property type="entry name" value="P-loop containing nucleotide triphosphate hydrolases"/>
    <property type="match status" value="1"/>
</dbReference>
<dbReference type="GO" id="GO:0051301">
    <property type="term" value="P:cell division"/>
    <property type="evidence" value="ECO:0007669"/>
    <property type="project" value="UniProtKB-KW"/>
</dbReference>
<sequence length="249" mass="27796">MKAELKDIIDSRHDIWCVKNQSAPLTLKAVDTQYRPLNDQLEQGGWPMSVATELLCSHHGGGELSFLLPAIAKLSQTEKWVAFIAPPFTPYGPALEAAGVDSSRILMIHPRNSKELLWATEQALKAGTCSAVISWFGSHDIATKDLRRIQHAAKSSDCLHIQYRDSRFAAQPSPAKLRLSLTPNDGQLSLQVLKQTGTWAGQQIELPIDEEIRDQQCNVIQLEVPKSNRKEHLAMPVHTDPAQRQIVWQ</sequence>
<accession>A0A3M0AFS0</accession>
<dbReference type="PIRSF" id="PIRSF037290">
    <property type="entry name" value="UCP037290"/>
    <property type="match status" value="1"/>
</dbReference>
<proteinExistence type="predicted"/>
<evidence type="ECO:0000313" key="2">
    <source>
        <dbReference type="Proteomes" id="UP000267187"/>
    </source>
</evidence>
<dbReference type="EMBL" id="REFJ01000002">
    <property type="protein sequence ID" value="RMA81335.1"/>
    <property type="molecule type" value="Genomic_DNA"/>
</dbReference>
<dbReference type="AlphaFoldDB" id="A0A3M0AFS0"/>
<keyword evidence="1" id="KW-0132">Cell division</keyword>
<dbReference type="InterPro" id="IPR017166">
    <property type="entry name" value="UCP037290"/>
</dbReference>
<dbReference type="NCBIfam" id="NF033429">
    <property type="entry name" value="ImuA_translesion"/>
    <property type="match status" value="1"/>
</dbReference>
<name>A0A3M0AFS0_9GAMM</name>
<keyword evidence="2" id="KW-1185">Reference proteome</keyword>
<dbReference type="GO" id="GO:0051782">
    <property type="term" value="P:negative regulation of cell division"/>
    <property type="evidence" value="ECO:0007669"/>
    <property type="project" value="InterPro"/>
</dbReference>
<comment type="caution">
    <text evidence="1">The sequence shown here is derived from an EMBL/GenBank/DDBJ whole genome shotgun (WGS) entry which is preliminary data.</text>
</comment>
<dbReference type="Pfam" id="PF03846">
    <property type="entry name" value="SulA"/>
    <property type="match status" value="1"/>
</dbReference>
<dbReference type="SUPFAM" id="SSF52540">
    <property type="entry name" value="P-loop containing nucleoside triphosphate hydrolases"/>
    <property type="match status" value="1"/>
</dbReference>
<protein>
    <submittedName>
        <fullName evidence="1">Cell division inhibitor SulA</fullName>
    </submittedName>
</protein>